<evidence type="ECO:0000313" key="9">
    <source>
        <dbReference type="Proteomes" id="UP000078561"/>
    </source>
</evidence>
<dbReference type="STRING" id="4829.A0A168Q3Y4"/>
<dbReference type="CDD" id="cd00067">
    <property type="entry name" value="GAL4"/>
    <property type="match status" value="1"/>
</dbReference>
<evidence type="ECO:0000256" key="5">
    <source>
        <dbReference type="ARBA" id="ARBA00023242"/>
    </source>
</evidence>
<feature type="domain" description="Zn(2)-C6 fungal-type" evidence="7">
    <location>
        <begin position="158"/>
        <end position="188"/>
    </location>
</feature>
<dbReference type="PRINTS" id="PR00449">
    <property type="entry name" value="RASTRNSFRMNG"/>
</dbReference>
<dbReference type="GO" id="GO:0008270">
    <property type="term" value="F:zinc ion binding"/>
    <property type="evidence" value="ECO:0007669"/>
    <property type="project" value="InterPro"/>
</dbReference>
<dbReference type="GO" id="GO:0005525">
    <property type="term" value="F:GTP binding"/>
    <property type="evidence" value="ECO:0007669"/>
    <property type="project" value="InterPro"/>
</dbReference>
<keyword evidence="2" id="KW-0805">Transcription regulation</keyword>
<dbReference type="GO" id="GO:0003924">
    <property type="term" value="F:GTPase activity"/>
    <property type="evidence" value="ECO:0007669"/>
    <property type="project" value="InterPro"/>
</dbReference>
<evidence type="ECO:0000259" key="7">
    <source>
        <dbReference type="PROSITE" id="PS50048"/>
    </source>
</evidence>
<dbReference type="PANTHER" id="PTHR47540">
    <property type="entry name" value="THIAMINE REPRESSIBLE GENES REGULATORY PROTEIN THI5"/>
    <property type="match status" value="1"/>
</dbReference>
<comment type="subcellular location">
    <subcellularLocation>
        <location evidence="1">Nucleus</location>
    </subcellularLocation>
</comment>
<dbReference type="OMA" id="HPESAHY"/>
<dbReference type="EMBL" id="LT554202">
    <property type="protein sequence ID" value="SAM03474.1"/>
    <property type="molecule type" value="Genomic_DNA"/>
</dbReference>
<dbReference type="InterPro" id="IPR036864">
    <property type="entry name" value="Zn2-C6_fun-type_DNA-bd_sf"/>
</dbReference>
<dbReference type="PANTHER" id="PTHR47540:SF6">
    <property type="entry name" value="ZN(II)2CYS6 TRANSCRIPTION FACTOR (EUROFUNG)"/>
    <property type="match status" value="1"/>
</dbReference>
<dbReference type="OrthoDB" id="39175at2759"/>
<dbReference type="GO" id="GO:0000981">
    <property type="term" value="F:DNA-binding transcription factor activity, RNA polymerase II-specific"/>
    <property type="evidence" value="ECO:0007669"/>
    <property type="project" value="InterPro"/>
</dbReference>
<dbReference type="GO" id="GO:0005634">
    <property type="term" value="C:nucleus"/>
    <property type="evidence" value="ECO:0007669"/>
    <property type="project" value="UniProtKB-SubCell"/>
</dbReference>
<dbReference type="SUPFAM" id="SSF52540">
    <property type="entry name" value="P-loop containing nucleoside triphosphate hydrolases"/>
    <property type="match status" value="1"/>
</dbReference>
<evidence type="ECO:0000256" key="1">
    <source>
        <dbReference type="ARBA" id="ARBA00004123"/>
    </source>
</evidence>
<dbReference type="Gene3D" id="3.40.50.300">
    <property type="entry name" value="P-loop containing nucleotide triphosphate hydrolases"/>
    <property type="match status" value="1"/>
</dbReference>
<dbReference type="SUPFAM" id="SSF57701">
    <property type="entry name" value="Zn2/Cys6 DNA-binding domain"/>
    <property type="match status" value="1"/>
</dbReference>
<evidence type="ECO:0000256" key="3">
    <source>
        <dbReference type="ARBA" id="ARBA00023125"/>
    </source>
</evidence>
<reference evidence="8" key="1">
    <citation type="submission" date="2016-04" db="EMBL/GenBank/DDBJ databases">
        <authorList>
            <person name="Evans L.H."/>
            <person name="Alamgir A."/>
            <person name="Owens N."/>
            <person name="Weber N.D."/>
            <person name="Virtaneva K."/>
            <person name="Barbian K."/>
            <person name="Babar A."/>
            <person name="Rosenke K."/>
        </authorList>
    </citation>
    <scope>NUCLEOTIDE SEQUENCE [LARGE SCALE GENOMIC DNA]</scope>
    <source>
        <strain evidence="8">CBS 101.48</strain>
    </source>
</reference>
<protein>
    <recommendedName>
        <fullName evidence="7">Zn(2)-C6 fungal-type domain-containing protein</fullName>
    </recommendedName>
</protein>
<dbReference type="SMART" id="SM00175">
    <property type="entry name" value="RAB"/>
    <property type="match status" value="1"/>
</dbReference>
<dbReference type="InterPro" id="IPR027417">
    <property type="entry name" value="P-loop_NTPase"/>
</dbReference>
<evidence type="ECO:0000313" key="8">
    <source>
        <dbReference type="EMBL" id="SAM03474.1"/>
    </source>
</evidence>
<name>A0A168Q3Y4_ABSGL</name>
<dbReference type="PROSITE" id="PS51419">
    <property type="entry name" value="RAB"/>
    <property type="match status" value="1"/>
</dbReference>
<dbReference type="GO" id="GO:0045944">
    <property type="term" value="P:positive regulation of transcription by RNA polymerase II"/>
    <property type="evidence" value="ECO:0007669"/>
    <property type="project" value="TreeGrafter"/>
</dbReference>
<dbReference type="InterPro" id="IPR051711">
    <property type="entry name" value="Stress_Response_Reg"/>
</dbReference>
<dbReference type="Proteomes" id="UP000078561">
    <property type="component" value="Unassembled WGS sequence"/>
</dbReference>
<dbReference type="PROSITE" id="PS51421">
    <property type="entry name" value="RAS"/>
    <property type="match status" value="1"/>
</dbReference>
<dbReference type="Pfam" id="PF00172">
    <property type="entry name" value="Zn_clus"/>
    <property type="match status" value="1"/>
</dbReference>
<proteinExistence type="predicted"/>
<evidence type="ECO:0000256" key="6">
    <source>
        <dbReference type="SAM" id="MobiDB-lite"/>
    </source>
</evidence>
<dbReference type="PROSITE" id="PS50048">
    <property type="entry name" value="ZN2_CY6_FUNGAL_2"/>
    <property type="match status" value="1"/>
</dbReference>
<dbReference type="Pfam" id="PF00071">
    <property type="entry name" value="Ras"/>
    <property type="match status" value="1"/>
</dbReference>
<keyword evidence="4" id="KW-0804">Transcription</keyword>
<dbReference type="Gene3D" id="4.10.240.10">
    <property type="entry name" value="Zn(2)-C6 fungal-type DNA-binding domain"/>
    <property type="match status" value="1"/>
</dbReference>
<keyword evidence="5" id="KW-0539">Nucleus</keyword>
<evidence type="ECO:0000256" key="2">
    <source>
        <dbReference type="ARBA" id="ARBA00023015"/>
    </source>
</evidence>
<feature type="region of interest" description="Disordered" evidence="6">
    <location>
        <begin position="101"/>
        <end position="133"/>
    </location>
</feature>
<dbReference type="GO" id="GO:0043565">
    <property type="term" value="F:sequence-specific DNA binding"/>
    <property type="evidence" value="ECO:0007669"/>
    <property type="project" value="TreeGrafter"/>
</dbReference>
<dbReference type="AlphaFoldDB" id="A0A168Q3Y4"/>
<keyword evidence="3" id="KW-0238">DNA-binding</keyword>
<dbReference type="InterPro" id="IPR001806">
    <property type="entry name" value="Small_GTPase"/>
</dbReference>
<sequence length="474" mass="53510">MYYRGAQAAIASPRIVIALVGNKIDLCDTIPNQPAADLQGEHYHFAEHERHQDRKVTTEEASQYAADYPLLFFETSARLNINVDKVFAEIVQYVPDECLQPVRPSRDSQASPPPPQNEEEDHNGTVRLTDENNGPNSYLLHLFDSSVTTMKRPRAPIACFRCHHKKVRCDGAHPFCTRCQSTGSSCSYPSSRRSRNTQPHHVDPYIDHLSQLEHHIRQIEADMANYRSMLIATFASSDPNSNSAMHPQEDILRSHLTKTEQEVQESRTILAQLRLRGEQRIARTKRNQTKEAKQKQQQQQHQRPHSHSKKKPSATTSRSNPSPPPPVKPDASPSMDTTSTLFLDHQPYVSSSSATRPAPPPPDLTTSHVPPFLSLNTTTSDALYPSYAQQQQPDLYYMSGGARAYYDPMMEYPWTTPTDFSNEAKHEPTKDKLWVKQGDTHPESAHYSPSTVAAIEEVTRLAQHSIIHADRSLN</sequence>
<dbReference type="InterPro" id="IPR001138">
    <property type="entry name" value="Zn2Cys6_DnaBD"/>
</dbReference>
<gene>
    <name evidence="8" type="primary">ABSGL_09315.1 scaffold 11175</name>
</gene>
<feature type="region of interest" description="Disordered" evidence="6">
    <location>
        <begin position="274"/>
        <end position="373"/>
    </location>
</feature>
<accession>A0A168Q3Y4</accession>
<keyword evidence="9" id="KW-1185">Reference proteome</keyword>
<dbReference type="SMART" id="SM00066">
    <property type="entry name" value="GAL4"/>
    <property type="match status" value="1"/>
</dbReference>
<dbReference type="PROSITE" id="PS00463">
    <property type="entry name" value="ZN2_CY6_FUNGAL_1"/>
    <property type="match status" value="1"/>
</dbReference>
<dbReference type="InParanoid" id="A0A168Q3Y4"/>
<feature type="compositionally biased region" description="Basic residues" evidence="6">
    <location>
        <begin position="302"/>
        <end position="312"/>
    </location>
</feature>
<evidence type="ECO:0000256" key="4">
    <source>
        <dbReference type="ARBA" id="ARBA00023163"/>
    </source>
</evidence>
<organism evidence="8">
    <name type="scientific">Absidia glauca</name>
    <name type="common">Pin mould</name>
    <dbReference type="NCBI Taxonomy" id="4829"/>
    <lineage>
        <taxon>Eukaryota</taxon>
        <taxon>Fungi</taxon>
        <taxon>Fungi incertae sedis</taxon>
        <taxon>Mucoromycota</taxon>
        <taxon>Mucoromycotina</taxon>
        <taxon>Mucoromycetes</taxon>
        <taxon>Mucorales</taxon>
        <taxon>Cunninghamellaceae</taxon>
        <taxon>Absidia</taxon>
    </lineage>
</organism>